<feature type="domain" description="LysM" evidence="3">
    <location>
        <begin position="33"/>
        <end position="77"/>
    </location>
</feature>
<gene>
    <name evidence="4" type="ORF">CPUR_08623</name>
</gene>
<feature type="chain" id="PRO_5004018894" description="LysM domain-containing protein" evidence="2">
    <location>
        <begin position="20"/>
        <end position="90"/>
    </location>
</feature>
<dbReference type="EMBL" id="CAGA01000103">
    <property type="protein sequence ID" value="CCE34687.1"/>
    <property type="molecule type" value="Genomic_DNA"/>
</dbReference>
<dbReference type="Proteomes" id="UP000016801">
    <property type="component" value="Unassembled WGS sequence"/>
</dbReference>
<feature type="signal peptide" evidence="2">
    <location>
        <begin position="1"/>
        <end position="19"/>
    </location>
</feature>
<evidence type="ECO:0000313" key="5">
    <source>
        <dbReference type="Proteomes" id="UP000016801"/>
    </source>
</evidence>
<keyword evidence="5" id="KW-1185">Reference proteome</keyword>
<name>M1VZ74_CLAP2</name>
<proteinExistence type="inferred from homology"/>
<dbReference type="Gene3D" id="3.10.350.10">
    <property type="entry name" value="LysM domain"/>
    <property type="match status" value="1"/>
</dbReference>
<evidence type="ECO:0000259" key="3">
    <source>
        <dbReference type="PROSITE" id="PS51782"/>
    </source>
</evidence>
<evidence type="ECO:0000256" key="1">
    <source>
        <dbReference type="ARBA" id="ARBA00044955"/>
    </source>
</evidence>
<dbReference type="VEuPathDB" id="FungiDB:CPUR_08623"/>
<reference evidence="4 5" key="1">
    <citation type="journal article" date="2013" name="PLoS Genet.">
        <title>Plant-symbiotic fungi as chemical engineers: Multi-genome analysis of the Clavicipitaceae reveals dynamics of alkaloid loci.</title>
        <authorList>
            <person name="Schardl C.L."/>
            <person name="Young C.A."/>
            <person name="Hesse U."/>
            <person name="Amyotte S.G."/>
            <person name="Andreeva K."/>
            <person name="Calie P.J."/>
            <person name="Fleetwood D.J."/>
            <person name="Haws D.C."/>
            <person name="Moore N."/>
            <person name="Oeser B."/>
            <person name="Panaccione D.G."/>
            <person name="Schweri K.K."/>
            <person name="Voisey C.R."/>
            <person name="Farman M.L."/>
            <person name="Jaromczyk J.W."/>
            <person name="Roe B.A."/>
            <person name="O'Sullivan D.M."/>
            <person name="Scott B."/>
            <person name="Tudzynski P."/>
            <person name="An Z."/>
            <person name="Arnaoudova E.G."/>
            <person name="Bullock C.T."/>
            <person name="Charlton N.D."/>
            <person name="Chen L."/>
            <person name="Cox M."/>
            <person name="Dinkins R.D."/>
            <person name="Florea S."/>
            <person name="Glenn A.E."/>
            <person name="Gordon A."/>
            <person name="Gueldener U."/>
            <person name="Harris D.R."/>
            <person name="Hollin W."/>
            <person name="Jaromczyk J."/>
            <person name="Johnson R.D."/>
            <person name="Khan A.K."/>
            <person name="Leistner E."/>
            <person name="Leuchtmann A."/>
            <person name="Li C."/>
            <person name="Liu J."/>
            <person name="Liu J."/>
            <person name="Liu M."/>
            <person name="Mace W."/>
            <person name="Machado C."/>
            <person name="Nagabhyru P."/>
            <person name="Pan J."/>
            <person name="Schmid J."/>
            <person name="Sugawara K."/>
            <person name="Steiner U."/>
            <person name="Takach J.E."/>
            <person name="Tanaka E."/>
            <person name="Webb J.S."/>
            <person name="Wilson E.V."/>
            <person name="Wiseman J.L."/>
            <person name="Yoshida R."/>
            <person name="Zeng Z."/>
        </authorList>
    </citation>
    <scope>NUCLEOTIDE SEQUENCE [LARGE SCALE GENOMIC DNA]</scope>
    <source>
        <strain evidence="4 5">20.1</strain>
    </source>
</reference>
<dbReference type="HOGENOM" id="CLU_2573783_0_0_1"/>
<evidence type="ECO:0000313" key="4">
    <source>
        <dbReference type="EMBL" id="CCE34687.1"/>
    </source>
</evidence>
<dbReference type="OrthoDB" id="4950166at2759"/>
<accession>M1VZ74</accession>
<comment type="caution">
    <text evidence="4">The sequence shown here is derived from an EMBL/GenBank/DDBJ whole genome shotgun (WGS) entry which is preliminary data.</text>
</comment>
<dbReference type="AlphaFoldDB" id="M1VZ74"/>
<evidence type="ECO:0000256" key="2">
    <source>
        <dbReference type="SAM" id="SignalP"/>
    </source>
</evidence>
<dbReference type="PROSITE" id="PS51782">
    <property type="entry name" value="LYSM"/>
    <property type="match status" value="1"/>
</dbReference>
<sequence>MRFSTLAVAAFAGIAVAKTKRGCRRDPNHHGKGWYWTVLGDELDSIAADFGQTSDEIARDNGIKNKDSLPAHITIYVNCPWLRGIHHLYD</sequence>
<keyword evidence="2" id="KW-0732">Signal</keyword>
<organism evidence="4 5">
    <name type="scientific">Claviceps purpurea (strain 20.1)</name>
    <name type="common">Ergot fungus</name>
    <name type="synonym">Sphacelia segetum</name>
    <dbReference type="NCBI Taxonomy" id="1111077"/>
    <lineage>
        <taxon>Eukaryota</taxon>
        <taxon>Fungi</taxon>
        <taxon>Dikarya</taxon>
        <taxon>Ascomycota</taxon>
        <taxon>Pezizomycotina</taxon>
        <taxon>Sordariomycetes</taxon>
        <taxon>Hypocreomycetidae</taxon>
        <taxon>Hypocreales</taxon>
        <taxon>Clavicipitaceae</taxon>
        <taxon>Claviceps</taxon>
    </lineage>
</organism>
<comment type="similarity">
    <text evidence="1">Belongs to the secreted LysM effector family.</text>
</comment>
<protein>
    <recommendedName>
        <fullName evidence="3">LysM domain-containing protein</fullName>
    </recommendedName>
</protein>
<dbReference type="InterPro" id="IPR036779">
    <property type="entry name" value="LysM_dom_sf"/>
</dbReference>
<dbReference type="Pfam" id="PF01476">
    <property type="entry name" value="LysM"/>
    <property type="match status" value="1"/>
</dbReference>
<dbReference type="InterPro" id="IPR018392">
    <property type="entry name" value="LysM"/>
</dbReference>